<dbReference type="EMBL" id="VSRR010133966">
    <property type="protein sequence ID" value="MPD02966.1"/>
    <property type="molecule type" value="Genomic_DNA"/>
</dbReference>
<evidence type="ECO:0008006" key="5">
    <source>
        <dbReference type="Google" id="ProtNLM"/>
    </source>
</evidence>
<feature type="region of interest" description="Disordered" evidence="1">
    <location>
        <begin position="27"/>
        <end position="97"/>
    </location>
</feature>
<evidence type="ECO:0000256" key="2">
    <source>
        <dbReference type="SAM" id="SignalP"/>
    </source>
</evidence>
<organism evidence="3 4">
    <name type="scientific">Portunus trituberculatus</name>
    <name type="common">Swimming crab</name>
    <name type="synonym">Neptunus trituberculatus</name>
    <dbReference type="NCBI Taxonomy" id="210409"/>
    <lineage>
        <taxon>Eukaryota</taxon>
        <taxon>Metazoa</taxon>
        <taxon>Ecdysozoa</taxon>
        <taxon>Arthropoda</taxon>
        <taxon>Crustacea</taxon>
        <taxon>Multicrustacea</taxon>
        <taxon>Malacostraca</taxon>
        <taxon>Eumalacostraca</taxon>
        <taxon>Eucarida</taxon>
        <taxon>Decapoda</taxon>
        <taxon>Pleocyemata</taxon>
        <taxon>Brachyura</taxon>
        <taxon>Eubrachyura</taxon>
        <taxon>Portunoidea</taxon>
        <taxon>Portunidae</taxon>
        <taxon>Portuninae</taxon>
        <taxon>Portunus</taxon>
    </lineage>
</organism>
<comment type="caution">
    <text evidence="3">The sequence shown here is derived from an EMBL/GenBank/DDBJ whole genome shotgun (WGS) entry which is preliminary data.</text>
</comment>
<evidence type="ECO:0000313" key="4">
    <source>
        <dbReference type="Proteomes" id="UP000324222"/>
    </source>
</evidence>
<proteinExistence type="predicted"/>
<reference evidence="3 4" key="1">
    <citation type="submission" date="2019-05" db="EMBL/GenBank/DDBJ databases">
        <title>Another draft genome of Portunus trituberculatus and its Hox gene families provides insights of decapod evolution.</title>
        <authorList>
            <person name="Jeong J.-H."/>
            <person name="Song I."/>
            <person name="Kim S."/>
            <person name="Choi T."/>
            <person name="Kim D."/>
            <person name="Ryu S."/>
            <person name="Kim W."/>
        </authorList>
    </citation>
    <scope>NUCLEOTIDE SEQUENCE [LARGE SCALE GENOMIC DNA]</scope>
    <source>
        <tissue evidence="3">Muscle</tissue>
    </source>
</reference>
<protein>
    <recommendedName>
        <fullName evidence="5">Secreted protein</fullName>
    </recommendedName>
</protein>
<dbReference type="AlphaFoldDB" id="A0A5B7K811"/>
<feature type="chain" id="PRO_5022971244" description="Secreted protein" evidence="2">
    <location>
        <begin position="22"/>
        <end position="117"/>
    </location>
</feature>
<evidence type="ECO:0000256" key="1">
    <source>
        <dbReference type="SAM" id="MobiDB-lite"/>
    </source>
</evidence>
<keyword evidence="4" id="KW-1185">Reference proteome</keyword>
<dbReference type="Proteomes" id="UP000324222">
    <property type="component" value="Unassembled WGS sequence"/>
</dbReference>
<keyword evidence="2" id="KW-0732">Signal</keyword>
<feature type="compositionally biased region" description="Polar residues" evidence="1">
    <location>
        <begin position="62"/>
        <end position="74"/>
    </location>
</feature>
<accession>A0A5B7K811</accession>
<feature type="compositionally biased region" description="Polar residues" evidence="1">
    <location>
        <begin position="36"/>
        <end position="55"/>
    </location>
</feature>
<feature type="signal peptide" evidence="2">
    <location>
        <begin position="1"/>
        <end position="21"/>
    </location>
</feature>
<evidence type="ECO:0000313" key="3">
    <source>
        <dbReference type="EMBL" id="MPD02966.1"/>
    </source>
</evidence>
<sequence>MRPGPAVLLTLSATLIGRCVGNDVPIGGSKSRYGQPASQQGGSCKQWGTVSSFPSDTEARASGTSGWGDQSVNGRQFGEEWNTTSGKGKTWVGGREFPWRGVGVSGSDVSGCMLGKA</sequence>
<gene>
    <name evidence="3" type="ORF">E2C01_098575</name>
</gene>
<name>A0A5B7K811_PORTR</name>